<evidence type="ECO:0000256" key="1">
    <source>
        <dbReference type="SAM" id="MobiDB-lite"/>
    </source>
</evidence>
<name>A0A0F4GPS2_9PEZI</name>
<dbReference type="Proteomes" id="UP000033647">
    <property type="component" value="Unassembled WGS sequence"/>
</dbReference>
<evidence type="ECO:0000313" key="3">
    <source>
        <dbReference type="Proteomes" id="UP000033647"/>
    </source>
</evidence>
<evidence type="ECO:0000313" key="2">
    <source>
        <dbReference type="EMBL" id="KJX98205.1"/>
    </source>
</evidence>
<reference evidence="2 3" key="1">
    <citation type="submission" date="2015-03" db="EMBL/GenBank/DDBJ databases">
        <title>RNA-seq based gene annotation and comparative genomics of four Zymoseptoria species reveal species-specific pathogenicity related genes and transposable element activity.</title>
        <authorList>
            <person name="Grandaubert J."/>
            <person name="Bhattacharyya A."/>
            <person name="Stukenbrock E.H."/>
        </authorList>
    </citation>
    <scope>NUCLEOTIDE SEQUENCE [LARGE SCALE GENOMIC DNA]</scope>
    <source>
        <strain evidence="2 3">Zb18110</strain>
    </source>
</reference>
<dbReference type="EMBL" id="LAFY01000420">
    <property type="protein sequence ID" value="KJX98205.1"/>
    <property type="molecule type" value="Genomic_DNA"/>
</dbReference>
<dbReference type="AlphaFoldDB" id="A0A0F4GPS2"/>
<gene>
    <name evidence="2" type="ORF">TI39_contig428g00010</name>
</gene>
<proteinExistence type="predicted"/>
<dbReference type="OrthoDB" id="3644708at2759"/>
<protein>
    <submittedName>
        <fullName evidence="2">Uncharacterized protein</fullName>
    </submittedName>
</protein>
<organism evidence="2 3">
    <name type="scientific">Zymoseptoria brevis</name>
    <dbReference type="NCBI Taxonomy" id="1047168"/>
    <lineage>
        <taxon>Eukaryota</taxon>
        <taxon>Fungi</taxon>
        <taxon>Dikarya</taxon>
        <taxon>Ascomycota</taxon>
        <taxon>Pezizomycotina</taxon>
        <taxon>Dothideomycetes</taxon>
        <taxon>Dothideomycetidae</taxon>
        <taxon>Mycosphaerellales</taxon>
        <taxon>Mycosphaerellaceae</taxon>
        <taxon>Zymoseptoria</taxon>
    </lineage>
</organism>
<accession>A0A0F4GPS2</accession>
<comment type="caution">
    <text evidence="2">The sequence shown here is derived from an EMBL/GenBank/DDBJ whole genome shotgun (WGS) entry which is preliminary data.</text>
</comment>
<keyword evidence="3" id="KW-1185">Reference proteome</keyword>
<sequence>MEACTIGRESCGSPSPRKWTDFSEKNRRQNISRSFSFLPLPLPSPLEHTAIMRIHTAFLFGFLMGFIHHAFASPSPKDKPKDDGRHVNAKCGKHEPGCGHLVPKHDEMKLKMFDGLDCKGEQVGEDAHVEKYECYHFVERPREKLSVNFLLPLSKVQNHCDVIFYDGKNCHGKVIDLIYGNRSEAYNAQSHCLVVPWLKSVMVSNCM</sequence>
<feature type="region of interest" description="Disordered" evidence="1">
    <location>
        <begin position="1"/>
        <end position="25"/>
    </location>
</feature>